<feature type="compositionally biased region" description="Polar residues" evidence="1">
    <location>
        <begin position="22"/>
        <end position="33"/>
    </location>
</feature>
<organism evidence="2 3">
    <name type="scientific">Galerina marginata (strain CBS 339.88)</name>
    <dbReference type="NCBI Taxonomy" id="685588"/>
    <lineage>
        <taxon>Eukaryota</taxon>
        <taxon>Fungi</taxon>
        <taxon>Dikarya</taxon>
        <taxon>Basidiomycota</taxon>
        <taxon>Agaricomycotina</taxon>
        <taxon>Agaricomycetes</taxon>
        <taxon>Agaricomycetidae</taxon>
        <taxon>Agaricales</taxon>
        <taxon>Agaricineae</taxon>
        <taxon>Strophariaceae</taxon>
        <taxon>Galerina</taxon>
    </lineage>
</organism>
<protein>
    <submittedName>
        <fullName evidence="2">Uncharacterized protein</fullName>
    </submittedName>
</protein>
<evidence type="ECO:0000313" key="2">
    <source>
        <dbReference type="EMBL" id="KDR67753.1"/>
    </source>
</evidence>
<evidence type="ECO:0000313" key="3">
    <source>
        <dbReference type="Proteomes" id="UP000027222"/>
    </source>
</evidence>
<accession>A0A067SLU0</accession>
<gene>
    <name evidence="2" type="ORF">GALMADRAFT_216154</name>
</gene>
<name>A0A067SLU0_GALM3</name>
<keyword evidence="3" id="KW-1185">Reference proteome</keyword>
<dbReference type="Proteomes" id="UP000027222">
    <property type="component" value="Unassembled WGS sequence"/>
</dbReference>
<proteinExistence type="predicted"/>
<dbReference type="STRING" id="685588.A0A067SLU0"/>
<evidence type="ECO:0000256" key="1">
    <source>
        <dbReference type="SAM" id="MobiDB-lite"/>
    </source>
</evidence>
<dbReference type="OrthoDB" id="3121763at2759"/>
<dbReference type="AlphaFoldDB" id="A0A067SLU0"/>
<reference evidence="3" key="1">
    <citation type="journal article" date="2014" name="Proc. Natl. Acad. Sci. U.S.A.">
        <title>Extensive sampling of basidiomycete genomes demonstrates inadequacy of the white-rot/brown-rot paradigm for wood decay fungi.</title>
        <authorList>
            <person name="Riley R."/>
            <person name="Salamov A.A."/>
            <person name="Brown D.W."/>
            <person name="Nagy L.G."/>
            <person name="Floudas D."/>
            <person name="Held B.W."/>
            <person name="Levasseur A."/>
            <person name="Lombard V."/>
            <person name="Morin E."/>
            <person name="Otillar R."/>
            <person name="Lindquist E.A."/>
            <person name="Sun H."/>
            <person name="LaButti K.M."/>
            <person name="Schmutz J."/>
            <person name="Jabbour D."/>
            <person name="Luo H."/>
            <person name="Baker S.E."/>
            <person name="Pisabarro A.G."/>
            <person name="Walton J.D."/>
            <person name="Blanchette R.A."/>
            <person name="Henrissat B."/>
            <person name="Martin F."/>
            <person name="Cullen D."/>
            <person name="Hibbett D.S."/>
            <person name="Grigoriev I.V."/>
        </authorList>
    </citation>
    <scope>NUCLEOTIDE SEQUENCE [LARGE SCALE GENOMIC DNA]</scope>
    <source>
        <strain evidence="3">CBS 339.88</strain>
    </source>
</reference>
<sequence>MDNWAFPEFPFPTPALLPGSQMPDNLTPTSVVSNAHDVPEETGYTADSDDPRNAAAIRRPSQRQPKSTQVNLLHRLVRNFLRENKFMPPRKSPVVIPELPSGPNAVTAEAYINRRHVGPTTENLQIDWKLTLDHEWNVRALQLLQKQFILYLMEKHLVDLRSLGQITDIHKLLYGKLKSRRSKLKTDLKKVNMMPNASRSEIEEVLQRDYREGNRRSRRYERKKNLYLRRGETISQKLQNMPHGADHEKWTSIQIIFAHLNQEHISSDETEVEDMFGSPKIVRRIRKAWLAPIISKVMAFVDSQYCSRNQNGSVKRGAPPLRREWTSKSINTLSKPIPYLPRNFYGIEVTAEVLVTLLAKPEIIIPSVPEPPSLLAQYRYPASANETNLESNESTAMDTH</sequence>
<feature type="region of interest" description="Disordered" evidence="1">
    <location>
        <begin position="14"/>
        <end position="33"/>
    </location>
</feature>
<dbReference type="EMBL" id="KL142412">
    <property type="protein sequence ID" value="KDR67753.1"/>
    <property type="molecule type" value="Genomic_DNA"/>
</dbReference>
<dbReference type="HOGENOM" id="CLU_032326_0_0_1"/>